<sequence length="119" mass="14111">MDIGTIDKIKGFLVIDYNDDLRNKFIREILDNNENFKFLFTLSTKNSIDKNIKDGKFIVMCQDHNLNREEKKYYASMGFCFGTVTDFSLFIEKYKSIKQQNEIIKEFDNCNVNAVKRRI</sequence>
<evidence type="ECO:0000313" key="1">
    <source>
        <dbReference type="EMBL" id="HAC6480477.1"/>
    </source>
</evidence>
<accession>A0A701X5M4</accession>
<dbReference type="EMBL" id="DAAMFK010000029">
    <property type="protein sequence ID" value="HAC6480477.1"/>
    <property type="molecule type" value="Genomic_DNA"/>
</dbReference>
<name>A0A701X5M4_SALER</name>
<protein>
    <submittedName>
        <fullName evidence="1">Uncharacterized protein</fullName>
    </submittedName>
</protein>
<gene>
    <name evidence="1" type="ORF">G0B37_24530</name>
</gene>
<organism evidence="1">
    <name type="scientific">Salmonella enterica</name>
    <name type="common">Salmonella choleraesuis</name>
    <dbReference type="NCBI Taxonomy" id="28901"/>
    <lineage>
        <taxon>Bacteria</taxon>
        <taxon>Pseudomonadati</taxon>
        <taxon>Pseudomonadota</taxon>
        <taxon>Gammaproteobacteria</taxon>
        <taxon>Enterobacterales</taxon>
        <taxon>Enterobacteriaceae</taxon>
        <taxon>Salmonella</taxon>
    </lineage>
</organism>
<comment type="caution">
    <text evidence="1">The sequence shown here is derived from an EMBL/GenBank/DDBJ whole genome shotgun (WGS) entry which is preliminary data.</text>
</comment>
<reference evidence="1" key="2">
    <citation type="submission" date="2018-08" db="EMBL/GenBank/DDBJ databases">
        <authorList>
            <consortium name="NCBI Pathogen Detection Project"/>
        </authorList>
    </citation>
    <scope>NUCLEOTIDE SEQUENCE</scope>
    <source>
        <strain evidence="1">CFSAN005880</strain>
    </source>
</reference>
<dbReference type="AlphaFoldDB" id="A0A701X5M4"/>
<proteinExistence type="predicted"/>
<reference evidence="1" key="1">
    <citation type="journal article" date="2018" name="Genome Biol.">
        <title>SKESA: strategic k-mer extension for scrupulous assemblies.</title>
        <authorList>
            <person name="Souvorov A."/>
            <person name="Agarwala R."/>
            <person name="Lipman D.J."/>
        </authorList>
    </citation>
    <scope>NUCLEOTIDE SEQUENCE</scope>
    <source>
        <strain evidence="1">CFSAN005880</strain>
    </source>
</reference>